<dbReference type="InterPro" id="IPR040911">
    <property type="entry name" value="Exostosin_GT47"/>
</dbReference>
<dbReference type="InterPro" id="IPR004263">
    <property type="entry name" value="Exostosin"/>
</dbReference>
<evidence type="ECO:0000313" key="3">
    <source>
        <dbReference type="Proteomes" id="UP001597010"/>
    </source>
</evidence>
<dbReference type="RefSeq" id="WP_377110679.1">
    <property type="nucleotide sequence ID" value="NZ_JBHTHZ010000001.1"/>
</dbReference>
<sequence length="325" mass="37430">MMYNQGSAWIKVYITSAYNDAEPLASIIRYASLDRLKKFELVDSADDADFILFVENSRYHADRFYNKLKSHYLVKKYPDKVFMYNPHDKPWLVLPGLYASMPKQFFNKNYIAATPYIENINPYIKYDAAVKPEYLFSFVGSPNSAPRRSILKLSHPHAFIKASASNMFGGQDLTDEKLSYAKLLSQSKFVLCPRGAGTSSFRIFETMQAGRVPVIISDNWVAPKGPRWSDFALFIPEKDVAQVPAIIEKADKEWPLRCALSREAWENFFSPEVFFTYLLESVVRLNRTNADIRLSTQTLHYIPFLKYVFRAGVIQKLKSALAYNR</sequence>
<dbReference type="Proteomes" id="UP001597010">
    <property type="component" value="Unassembled WGS sequence"/>
</dbReference>
<keyword evidence="3" id="KW-1185">Reference proteome</keyword>
<dbReference type="EMBL" id="JBHTHZ010000001">
    <property type="protein sequence ID" value="MFD0791977.1"/>
    <property type="molecule type" value="Genomic_DNA"/>
</dbReference>
<dbReference type="PANTHER" id="PTHR11062">
    <property type="entry name" value="EXOSTOSIN HEPARAN SULFATE GLYCOSYLTRANSFERASE -RELATED"/>
    <property type="match status" value="1"/>
</dbReference>
<reference evidence="3" key="1">
    <citation type="journal article" date="2019" name="Int. J. Syst. Evol. Microbiol.">
        <title>The Global Catalogue of Microorganisms (GCM) 10K type strain sequencing project: providing services to taxonomists for standard genome sequencing and annotation.</title>
        <authorList>
            <consortium name="The Broad Institute Genomics Platform"/>
            <consortium name="The Broad Institute Genome Sequencing Center for Infectious Disease"/>
            <person name="Wu L."/>
            <person name="Ma J."/>
        </authorList>
    </citation>
    <scope>NUCLEOTIDE SEQUENCE [LARGE SCALE GENOMIC DNA]</scope>
    <source>
        <strain evidence="3">CCUG 61484</strain>
    </source>
</reference>
<name>A0ABW3ALW9_9SPHI</name>
<evidence type="ECO:0000259" key="1">
    <source>
        <dbReference type="Pfam" id="PF03016"/>
    </source>
</evidence>
<dbReference type="Pfam" id="PF03016">
    <property type="entry name" value="Exostosin_GT47"/>
    <property type="match status" value="1"/>
</dbReference>
<accession>A0ABW3ALW9</accession>
<feature type="domain" description="Exostosin GT47" evidence="1">
    <location>
        <begin position="103"/>
        <end position="249"/>
    </location>
</feature>
<proteinExistence type="predicted"/>
<gene>
    <name evidence="2" type="ORF">ACFQZX_00030</name>
</gene>
<evidence type="ECO:0000313" key="2">
    <source>
        <dbReference type="EMBL" id="MFD0791977.1"/>
    </source>
</evidence>
<protein>
    <submittedName>
        <fullName evidence="2">Exostosin family protein</fullName>
    </submittedName>
</protein>
<organism evidence="2 3">
    <name type="scientific">Mucilaginibacter litoreus</name>
    <dbReference type="NCBI Taxonomy" id="1048221"/>
    <lineage>
        <taxon>Bacteria</taxon>
        <taxon>Pseudomonadati</taxon>
        <taxon>Bacteroidota</taxon>
        <taxon>Sphingobacteriia</taxon>
        <taxon>Sphingobacteriales</taxon>
        <taxon>Sphingobacteriaceae</taxon>
        <taxon>Mucilaginibacter</taxon>
    </lineage>
</organism>
<comment type="caution">
    <text evidence="2">The sequence shown here is derived from an EMBL/GenBank/DDBJ whole genome shotgun (WGS) entry which is preliminary data.</text>
</comment>